<dbReference type="Gene3D" id="1.25.40.10">
    <property type="entry name" value="Tetratricopeptide repeat domain"/>
    <property type="match status" value="1"/>
</dbReference>
<dbReference type="InterPro" id="IPR011990">
    <property type="entry name" value="TPR-like_helical_dom_sf"/>
</dbReference>
<evidence type="ECO:0000313" key="2">
    <source>
        <dbReference type="EMBL" id="KAK8587916.1"/>
    </source>
</evidence>
<gene>
    <name evidence="2" type="ORF">V6N12_022380</name>
</gene>
<evidence type="ECO:0008006" key="4">
    <source>
        <dbReference type="Google" id="ProtNLM"/>
    </source>
</evidence>
<dbReference type="InterPro" id="IPR046960">
    <property type="entry name" value="PPR_At4g14850-like_plant"/>
</dbReference>
<dbReference type="Proteomes" id="UP001472677">
    <property type="component" value="Unassembled WGS sequence"/>
</dbReference>
<accession>A0ABR2FUI4</accession>
<reference evidence="2 3" key="1">
    <citation type="journal article" date="2024" name="G3 (Bethesda)">
        <title>Genome assembly of Hibiscus sabdariffa L. provides insights into metabolisms of medicinal natural products.</title>
        <authorList>
            <person name="Kim T."/>
        </authorList>
    </citation>
    <scope>NUCLEOTIDE SEQUENCE [LARGE SCALE GENOMIC DNA]</scope>
    <source>
        <strain evidence="2">TK-2024</strain>
        <tissue evidence="2">Old leaves</tissue>
    </source>
</reference>
<name>A0ABR2FUI4_9ROSI</name>
<dbReference type="EMBL" id="JBBPBM010000004">
    <property type="protein sequence ID" value="KAK8587916.1"/>
    <property type="molecule type" value="Genomic_DNA"/>
</dbReference>
<evidence type="ECO:0000313" key="3">
    <source>
        <dbReference type="Proteomes" id="UP001472677"/>
    </source>
</evidence>
<sequence>MEDAQDLFDKMPEKDVERRSVEPDDITYIGVLNACGHAGLVKEGRAGEIDKRFFFFEETPIEANDVTWSSLLSACKKHNNNDVAEPVAKQSHWTQVKTSIQYNI</sequence>
<organism evidence="2 3">
    <name type="scientific">Hibiscus sabdariffa</name>
    <name type="common">roselle</name>
    <dbReference type="NCBI Taxonomy" id="183260"/>
    <lineage>
        <taxon>Eukaryota</taxon>
        <taxon>Viridiplantae</taxon>
        <taxon>Streptophyta</taxon>
        <taxon>Embryophyta</taxon>
        <taxon>Tracheophyta</taxon>
        <taxon>Spermatophyta</taxon>
        <taxon>Magnoliopsida</taxon>
        <taxon>eudicotyledons</taxon>
        <taxon>Gunneridae</taxon>
        <taxon>Pentapetalae</taxon>
        <taxon>rosids</taxon>
        <taxon>malvids</taxon>
        <taxon>Malvales</taxon>
        <taxon>Malvaceae</taxon>
        <taxon>Malvoideae</taxon>
        <taxon>Hibiscus</taxon>
    </lineage>
</organism>
<dbReference type="PANTHER" id="PTHR47926">
    <property type="entry name" value="PENTATRICOPEPTIDE REPEAT-CONTAINING PROTEIN"/>
    <property type="match status" value="1"/>
</dbReference>
<comment type="caution">
    <text evidence="2">The sequence shown here is derived from an EMBL/GenBank/DDBJ whole genome shotgun (WGS) entry which is preliminary data.</text>
</comment>
<protein>
    <recommendedName>
        <fullName evidence="4">Pentatricopeptide repeat-containing protein</fullName>
    </recommendedName>
</protein>
<proteinExistence type="predicted"/>
<keyword evidence="3" id="KW-1185">Reference proteome</keyword>
<evidence type="ECO:0000256" key="1">
    <source>
        <dbReference type="ARBA" id="ARBA00022737"/>
    </source>
</evidence>
<dbReference type="Pfam" id="PF01535">
    <property type="entry name" value="PPR"/>
    <property type="match status" value="1"/>
</dbReference>
<keyword evidence="1" id="KW-0677">Repeat</keyword>
<dbReference type="InterPro" id="IPR002885">
    <property type="entry name" value="PPR_rpt"/>
</dbReference>